<organism evidence="2 3">
    <name type="scientific">Candidatus Regiella insecticola</name>
    <dbReference type="NCBI Taxonomy" id="138073"/>
    <lineage>
        <taxon>Bacteria</taxon>
        <taxon>Pseudomonadati</taxon>
        <taxon>Pseudomonadota</taxon>
        <taxon>Gammaproteobacteria</taxon>
        <taxon>Enterobacterales</taxon>
        <taxon>Enterobacteriaceae</taxon>
        <taxon>aphid secondary symbionts</taxon>
        <taxon>Candidatus Regiella</taxon>
    </lineage>
</organism>
<feature type="transmembrane region" description="Helical" evidence="1">
    <location>
        <begin position="40"/>
        <end position="57"/>
    </location>
</feature>
<dbReference type="RefSeq" id="WP_176487434.1">
    <property type="nucleotide sequence ID" value="NZ_BLXO01000001.1"/>
</dbReference>
<feature type="transmembrane region" description="Helical" evidence="1">
    <location>
        <begin position="230"/>
        <end position="250"/>
    </location>
</feature>
<feature type="transmembrane region" description="Helical" evidence="1">
    <location>
        <begin position="118"/>
        <end position="138"/>
    </location>
</feature>
<feature type="transmembrane region" description="Helical" evidence="1">
    <location>
        <begin position="322"/>
        <end position="347"/>
    </location>
</feature>
<protein>
    <submittedName>
        <fullName evidence="2">Uncharacterized protein</fullName>
    </submittedName>
</protein>
<feature type="transmembrane region" description="Helical" evidence="1">
    <location>
        <begin position="201"/>
        <end position="224"/>
    </location>
</feature>
<evidence type="ECO:0000256" key="1">
    <source>
        <dbReference type="SAM" id="Phobius"/>
    </source>
</evidence>
<evidence type="ECO:0000313" key="2">
    <source>
        <dbReference type="EMBL" id="GFN45662.1"/>
    </source>
</evidence>
<feature type="transmembrane region" description="Helical" evidence="1">
    <location>
        <begin position="359"/>
        <end position="381"/>
    </location>
</feature>
<dbReference type="EMBL" id="BLXO01000001">
    <property type="protein sequence ID" value="GFN45662.1"/>
    <property type="molecule type" value="Genomic_DNA"/>
</dbReference>
<keyword evidence="1" id="KW-0472">Membrane</keyword>
<comment type="caution">
    <text evidence="2">The sequence shown here is derived from an EMBL/GenBank/DDBJ whole genome shotgun (WGS) entry which is preliminary data.</text>
</comment>
<dbReference type="AlphaFoldDB" id="A0A6L2ZM44"/>
<feature type="transmembrane region" description="Helical" evidence="1">
    <location>
        <begin position="172"/>
        <end position="189"/>
    </location>
</feature>
<feature type="transmembrane region" description="Helical" evidence="1">
    <location>
        <begin position="297"/>
        <end position="315"/>
    </location>
</feature>
<proteinExistence type="predicted"/>
<sequence length="591" mass="66318">MNISTSNIKKIISYPQTFRRWLFAESLSSVEVPNSGCRPILFFLSSIIFYSVYLMVMQPEWVLSGEMVADMATFFFVNANKQSVAQILFSTTTGYMHLPQSIVAYVGNLLNLPASSIAYFYTWSTIFLTSIFVGIFCLQPFRILVKNDSLRFLAVIIILIVVDFETRSFNNFTYFTTFFVAIITALALVDHSNESPWWAWFIPIFMISKPIIFSVLPAMILVSIVSKTRFRIITCVAVLFSLAQIIQVIFSHNASPTMYGNHSKFGIIDKSYAAVEFFVRYLGGFTFGNSVSQQIHHSIWLGSLVLVLSLFIVLTKRNNAGAMILVGLSLVFFNSLLNCFLLSPIWNINSIVNFTALNIHRYTIVSFFGIVMMVVGLISAIFDKKNSNSFWSINSLGSIFFLMWFVISGWLSFAGSLKVPPFPRAGNSQWQSMASVIDSGQPVCVPIDPLGWIFSRNCRKLNTDVMWGKKYKFESVSQDGSSSHVALSLPSLMMKYKNLLSLAVMVKPHTMQTILINANAKARLEMKDGTSKYLIGSRQLSKNGNLLILTTKESIPINDIHSVTLDFDVPVDLGFIANEPGNNPAVMWMGN</sequence>
<name>A0A6L2ZM44_9ENTR</name>
<keyword evidence="1" id="KW-0812">Transmembrane</keyword>
<dbReference type="Proteomes" id="UP000504714">
    <property type="component" value="Unassembled WGS sequence"/>
</dbReference>
<gene>
    <name evidence="2" type="ORF">RINTU1_09200</name>
</gene>
<reference evidence="2 3" key="1">
    <citation type="submission" date="2020-06" db="EMBL/GenBank/DDBJ databases">
        <title>The genome sequence of Candidatus Regiella insecticola strain Tut.</title>
        <authorList>
            <person name="Nikoh N."/>
            <person name="Tsuchida T."/>
            <person name="Koga R."/>
            <person name="Oshima K."/>
            <person name="Hattori M."/>
            <person name="Fukatsu T."/>
        </authorList>
    </citation>
    <scope>NUCLEOTIDE SEQUENCE [LARGE SCALE GENOMIC DNA]</scope>
    <source>
        <strain evidence="2 3">Tut</strain>
    </source>
</reference>
<keyword evidence="1" id="KW-1133">Transmembrane helix</keyword>
<feature type="transmembrane region" description="Helical" evidence="1">
    <location>
        <begin position="393"/>
        <end position="413"/>
    </location>
</feature>
<accession>A0A6L2ZM44</accession>
<evidence type="ECO:0000313" key="3">
    <source>
        <dbReference type="Proteomes" id="UP000504714"/>
    </source>
</evidence>